<dbReference type="EMBL" id="CP097331">
    <property type="protein sequence ID" value="URF06485.1"/>
    <property type="molecule type" value="Genomic_DNA"/>
</dbReference>
<reference evidence="4" key="3">
    <citation type="submission" date="2022-05" db="EMBL/GenBank/DDBJ databases">
        <authorList>
            <person name="Kunte H.-J."/>
        </authorList>
    </citation>
    <scope>NUCLEOTIDE SEQUENCE</scope>
    <source>
        <strain evidence="4">G5</strain>
    </source>
</reference>
<dbReference type="SMART" id="SM00065">
    <property type="entry name" value="GAF"/>
    <property type="match status" value="1"/>
</dbReference>
<dbReference type="SUPFAM" id="SSF55781">
    <property type="entry name" value="GAF domain-like"/>
    <property type="match status" value="1"/>
</dbReference>
<evidence type="ECO:0000313" key="6">
    <source>
        <dbReference type="Proteomes" id="UP001056132"/>
    </source>
</evidence>
<protein>
    <submittedName>
        <fullName evidence="4">GAF domain-containing protein</fullName>
    </submittedName>
</protein>
<feature type="domain" description="GAF" evidence="2">
    <location>
        <begin position="30"/>
        <end position="169"/>
    </location>
</feature>
<proteinExistence type="inferred from homology"/>
<dbReference type="Proteomes" id="UP001056132">
    <property type="component" value="Chromosome 2"/>
</dbReference>
<dbReference type="GO" id="GO:0033745">
    <property type="term" value="F:L-methionine-(R)-S-oxide reductase activity"/>
    <property type="evidence" value="ECO:0007669"/>
    <property type="project" value="TreeGrafter"/>
</dbReference>
<dbReference type="PROSITE" id="PS01320">
    <property type="entry name" value="UPF0067"/>
    <property type="match status" value="1"/>
</dbReference>
<dbReference type="FunFam" id="3.30.450.40:FF:000008">
    <property type="entry name" value="GAF domain-containing proteins"/>
    <property type="match status" value="1"/>
</dbReference>
<evidence type="ECO:0000256" key="1">
    <source>
        <dbReference type="ARBA" id="ARBA00038454"/>
    </source>
</evidence>
<comment type="similarity">
    <text evidence="1">Belongs to the free Met sulfoxide reductase family.</text>
</comment>
<dbReference type="Pfam" id="PF01590">
    <property type="entry name" value="GAF"/>
    <property type="match status" value="1"/>
</dbReference>
<dbReference type="PANTHER" id="PTHR21021:SF15">
    <property type="entry name" value="FREE METHIONINE-R-SULFOXIDE REDUCTASE"/>
    <property type="match status" value="1"/>
</dbReference>
<accession>A0AAE9I4W1</accession>
<gene>
    <name evidence="3" type="ORF">FGG12_05150</name>
    <name evidence="4" type="ORF">M5D45_25625</name>
</gene>
<name>A0AAE9I4W1_9BURK</name>
<evidence type="ECO:0000313" key="4">
    <source>
        <dbReference type="EMBL" id="URF06485.1"/>
    </source>
</evidence>
<reference evidence="4" key="2">
    <citation type="journal article" date="2022" name="Microbiol. Resour. Announc.">
        <title>Genome Sequence of Cupriavidus campinensis Strain G5, a Member of a Bacterial Consortium Capable of Polyethylene Degradation.</title>
        <authorList>
            <person name="Schneider B."/>
            <person name="Pfeiffer F."/>
            <person name="Dyall-Smith M."/>
            <person name="Kunte H.J."/>
        </authorList>
    </citation>
    <scope>NUCLEOTIDE SEQUENCE</scope>
    <source>
        <strain evidence="4">G5</strain>
    </source>
</reference>
<dbReference type="InterPro" id="IPR051330">
    <property type="entry name" value="Phosphatase_reg/MetRdx"/>
</dbReference>
<dbReference type="KEGG" id="ccam:M5D45_25625"/>
<dbReference type="Gene3D" id="3.30.450.40">
    <property type="match status" value="1"/>
</dbReference>
<dbReference type="GO" id="GO:0005829">
    <property type="term" value="C:cytosol"/>
    <property type="evidence" value="ECO:0007669"/>
    <property type="project" value="TreeGrafter"/>
</dbReference>
<dbReference type="PANTHER" id="PTHR21021">
    <property type="entry name" value="GAF/PUTATIVE CYTOSKELETAL PROTEIN"/>
    <property type="match status" value="1"/>
</dbReference>
<organism evidence="4 6">
    <name type="scientific">Cupriavidus campinensis</name>
    <dbReference type="NCBI Taxonomy" id="151783"/>
    <lineage>
        <taxon>Bacteria</taxon>
        <taxon>Pseudomonadati</taxon>
        <taxon>Pseudomonadota</taxon>
        <taxon>Betaproteobacteria</taxon>
        <taxon>Burkholderiales</taxon>
        <taxon>Burkholderiaceae</taxon>
        <taxon>Cupriavidus</taxon>
    </lineage>
</organism>
<sequence length="169" mass="18177">MFQLSDDLCAAPKSDQYATLVDMARGLLADERDLIANAANFSALVYHSLADLNWAGFYFYDGTELVVGPFQGKPACVRIAIGRGVCGTAAQTRATQLVRDVHAFPGHIACDAASRSEIVVPLVAPDGTLIGVWDVDSPREARFDEADQAGMEALCAVFVELAWARRIEG</sequence>
<keyword evidence="5" id="KW-1185">Reference proteome</keyword>
<evidence type="ECO:0000313" key="5">
    <source>
        <dbReference type="Proteomes" id="UP000318943"/>
    </source>
</evidence>
<dbReference type="AlphaFoldDB" id="A0AAE9I4W1"/>
<dbReference type="InterPro" id="IPR003018">
    <property type="entry name" value="GAF"/>
</dbReference>
<dbReference type="EMBL" id="VCIZ01000002">
    <property type="protein sequence ID" value="TSP13865.1"/>
    <property type="molecule type" value="Genomic_DNA"/>
</dbReference>
<dbReference type="InterPro" id="IPR000614">
    <property type="entry name" value="FRMsr_CS"/>
</dbReference>
<dbReference type="RefSeq" id="WP_144196558.1">
    <property type="nucleotide sequence ID" value="NZ_CP097331.1"/>
</dbReference>
<evidence type="ECO:0000313" key="3">
    <source>
        <dbReference type="EMBL" id="TSP13865.1"/>
    </source>
</evidence>
<dbReference type="InterPro" id="IPR029016">
    <property type="entry name" value="GAF-like_dom_sf"/>
</dbReference>
<reference evidence="3 5" key="1">
    <citation type="submission" date="2019-05" db="EMBL/GenBank/DDBJ databases">
        <title>Whole genome sequence analysis of Cupriavidus campinensis S14E4C strain.</title>
        <authorList>
            <person name="Abbaszade G."/>
            <person name="Szabo A."/>
            <person name="Toumi M."/>
            <person name="Toth E."/>
        </authorList>
    </citation>
    <scope>NUCLEOTIDE SEQUENCE [LARGE SCALE GENOMIC DNA]</scope>
    <source>
        <strain evidence="3 5">S14E4C</strain>
    </source>
</reference>
<evidence type="ECO:0000259" key="2">
    <source>
        <dbReference type="SMART" id="SM00065"/>
    </source>
</evidence>
<dbReference type="Proteomes" id="UP000318943">
    <property type="component" value="Unassembled WGS sequence"/>
</dbReference>